<name>A0A9P9BFR0_9PEZI</name>
<evidence type="ECO:0000256" key="6">
    <source>
        <dbReference type="ARBA" id="ARBA00023136"/>
    </source>
</evidence>
<keyword evidence="6" id="KW-0472">Membrane</keyword>
<dbReference type="Gene3D" id="3.40.50.300">
    <property type="entry name" value="P-loop containing nucleotide triphosphate hydrolases"/>
    <property type="match status" value="1"/>
</dbReference>
<dbReference type="InterPro" id="IPR052374">
    <property type="entry name" value="SERAC1"/>
</dbReference>
<evidence type="ECO:0000256" key="2">
    <source>
        <dbReference type="ARBA" id="ARBA00004240"/>
    </source>
</evidence>
<comment type="caution">
    <text evidence="8">The sequence shown here is derived from an EMBL/GenBank/DDBJ whole genome shotgun (WGS) entry which is preliminary data.</text>
</comment>
<keyword evidence="4" id="KW-0256">Endoplasmic reticulum</keyword>
<protein>
    <recommendedName>
        <fullName evidence="10">NB-ARC domain-containing protein</fullName>
    </recommendedName>
</protein>
<proteinExistence type="predicted"/>
<evidence type="ECO:0000256" key="4">
    <source>
        <dbReference type="ARBA" id="ARBA00022824"/>
    </source>
</evidence>
<dbReference type="PANTHER" id="PTHR48182:SF2">
    <property type="entry name" value="PROTEIN SERAC1"/>
    <property type="match status" value="1"/>
</dbReference>
<keyword evidence="5" id="KW-0496">Mitochondrion</keyword>
<dbReference type="GO" id="GO:0005739">
    <property type="term" value="C:mitochondrion"/>
    <property type="evidence" value="ECO:0007669"/>
    <property type="project" value="UniProtKB-SubCell"/>
</dbReference>
<evidence type="ECO:0000256" key="3">
    <source>
        <dbReference type="ARBA" id="ARBA00004370"/>
    </source>
</evidence>
<dbReference type="PANTHER" id="PTHR48182">
    <property type="entry name" value="PROTEIN SERAC1"/>
    <property type="match status" value="1"/>
</dbReference>
<dbReference type="Proteomes" id="UP000756346">
    <property type="component" value="Unassembled WGS sequence"/>
</dbReference>
<evidence type="ECO:0000313" key="8">
    <source>
        <dbReference type="EMBL" id="KAH7012546.1"/>
    </source>
</evidence>
<sequence>MSNAHHLPDEILVDIVENLAIAAACNEGQHAENKLRLATLAHACQASRRLRRVAEPVLYRHLSGATPAQLAALCGRPALGDHVRQVDFGEEAGLRFDADREAAVRLYEPTVRAIAADKYQSGWLDELLQGLLDFPPDSPYDDIYMNAQGPGVLLTLLLVLTPNLEALTVPQDPYDSCETLIRLISYCGQHHCAKYDEPASASTEAHGRSRQPFPLSRLAAISTTGMASQDEFPDASKARHIKPLLFFPGLQSFSASSVNWASIMPDEKGHTWPNHGEANIISSNATDSESHALRVGIEPACGSHPDLTHLSFLNASDMYPNELREILLVFPALQSLVLHFHVHKTRGDFDFAGLGDVLRQLAPAAGSTTPVPPPRLRRLELEPAVGTDEVSEDNDEGIIDTLRHGVVTCALEQLRVPLAALVGSFLGEEPESEVDLCTYLPVSLRWLWTAVTVIGDVDVHVDALERMLDQAGKDLPLLEWVLVRLPLGYDKLGYKDLPFESRDFAATKIGEHHVLYTKRAAGAAALRTAPGWEDDSNVHEDGQQPARILFKERRVPTRALHVALDKLPSGKPCKSETVELVETREAELAVGVSPLLGGRGATPHLLVVVARDDLPGEAPSIADESAASSRFVGLRPQRLVRGRLEGIDCKVHSLAVEHHGDSQTATIRLTGGATTVPASLQPCPEHQAKDRGLTLDDQFLGFTTLFAPPPADHQIDIVAISGLGGHAFGSFKERGGSHMWLRDALPHHLTGEENGRPMARVVIYGYLPPVVGSKSMQNVEDIAGQFREQLLAFAAHSDRPRPKPWRLVLKDAIISLAASRDAESTRLCRAINGIVFFGVPHLGMESSSIRTMAGGGPNLALILAIGQVNSHFLRRQAHEFPKAIKALGSSRPEVFCFYETAKLPTAIQNKDGRWEMSGPPTILVPVASATHCLPETADHRTHSCAIDRTHSELVKFAAQDHVYDVVRYRLQRITWASVRSEERRSFHPKVTTLIRLQKNKHFTGRESVLKTLREVWFPIEAGREAPPKTVALVGLGGIGKTQVALEFSYWGCAEIVQQLGLAPNSSDEDSVDAKRQSNHQSSDAKQQFREYLSSSSAGAARWLLVLDNADDVELLRDLRKHMPRSESGITLMTARTEKAAETVDPQTAVIGLDEMTPKPGKEAEQLMSVELDFTDHWLHEKPHQTVMTTWLVPLDQVIREDANGGGRPTIELLMFLSRIEPKAIPLSILPTIRGSAVALADTVGTLLRYAFLKKRDGDVYDMHSLVHLAIRSWVSHEGLSEGATTLTLKRLSDKTSFAENVDLAAFVELSAYMPHALRAMSDSEGEQAEEARFWVAEDRCILQDYSKAETGSLHAAPAKAISTLSGGAATAAAPRSLFRHPKRDDEEYPSEEYIDKWVGKAWSLVYDPDMQENWSGSCYDNPDEGREVINRMGQVLAKHSTGTTYVLMKPGNAPRAFWLREEYPVLAGKGITITTVNEDDTSKRKTYVTHKNP</sequence>
<dbReference type="GeneID" id="70187051"/>
<comment type="subcellular location">
    <subcellularLocation>
        <location evidence="2">Endoplasmic reticulum</location>
    </subcellularLocation>
    <subcellularLocation>
        <location evidence="3">Membrane</location>
    </subcellularLocation>
    <subcellularLocation>
        <location evidence="1">Mitochondrion</location>
    </subcellularLocation>
</comment>
<organism evidence="8 9">
    <name type="scientific">Microdochium trichocladiopsis</name>
    <dbReference type="NCBI Taxonomy" id="1682393"/>
    <lineage>
        <taxon>Eukaryota</taxon>
        <taxon>Fungi</taxon>
        <taxon>Dikarya</taxon>
        <taxon>Ascomycota</taxon>
        <taxon>Pezizomycotina</taxon>
        <taxon>Sordariomycetes</taxon>
        <taxon>Xylariomycetidae</taxon>
        <taxon>Xylariales</taxon>
        <taxon>Microdochiaceae</taxon>
        <taxon>Microdochium</taxon>
    </lineage>
</organism>
<accession>A0A9P9BFR0</accession>
<evidence type="ECO:0000313" key="9">
    <source>
        <dbReference type="Proteomes" id="UP000756346"/>
    </source>
</evidence>
<dbReference type="OrthoDB" id="21416at2759"/>
<dbReference type="GO" id="GO:0005783">
    <property type="term" value="C:endoplasmic reticulum"/>
    <property type="evidence" value="ECO:0007669"/>
    <property type="project" value="UniProtKB-SubCell"/>
</dbReference>
<gene>
    <name evidence="8" type="ORF">B0I36DRAFT_355942</name>
</gene>
<dbReference type="GO" id="GO:0016020">
    <property type="term" value="C:membrane"/>
    <property type="evidence" value="ECO:0007669"/>
    <property type="project" value="UniProtKB-SubCell"/>
</dbReference>
<evidence type="ECO:0000256" key="5">
    <source>
        <dbReference type="ARBA" id="ARBA00023128"/>
    </source>
</evidence>
<keyword evidence="9" id="KW-1185">Reference proteome</keyword>
<dbReference type="SUPFAM" id="SSF52540">
    <property type="entry name" value="P-loop containing nucleoside triphosphate hydrolases"/>
    <property type="match status" value="1"/>
</dbReference>
<dbReference type="InterPro" id="IPR027417">
    <property type="entry name" value="P-loop_NTPase"/>
</dbReference>
<dbReference type="RefSeq" id="XP_046004811.1">
    <property type="nucleotide sequence ID" value="XM_046157505.1"/>
</dbReference>
<feature type="region of interest" description="Disordered" evidence="7">
    <location>
        <begin position="1064"/>
        <end position="1089"/>
    </location>
</feature>
<evidence type="ECO:0008006" key="10">
    <source>
        <dbReference type="Google" id="ProtNLM"/>
    </source>
</evidence>
<evidence type="ECO:0000256" key="7">
    <source>
        <dbReference type="SAM" id="MobiDB-lite"/>
    </source>
</evidence>
<dbReference type="EMBL" id="JAGTJQ010000014">
    <property type="protein sequence ID" value="KAH7012546.1"/>
    <property type="molecule type" value="Genomic_DNA"/>
</dbReference>
<reference evidence="8" key="1">
    <citation type="journal article" date="2021" name="Nat. Commun.">
        <title>Genetic determinants of endophytism in the Arabidopsis root mycobiome.</title>
        <authorList>
            <person name="Mesny F."/>
            <person name="Miyauchi S."/>
            <person name="Thiergart T."/>
            <person name="Pickel B."/>
            <person name="Atanasova L."/>
            <person name="Karlsson M."/>
            <person name="Huettel B."/>
            <person name="Barry K.W."/>
            <person name="Haridas S."/>
            <person name="Chen C."/>
            <person name="Bauer D."/>
            <person name="Andreopoulos W."/>
            <person name="Pangilinan J."/>
            <person name="LaButti K."/>
            <person name="Riley R."/>
            <person name="Lipzen A."/>
            <person name="Clum A."/>
            <person name="Drula E."/>
            <person name="Henrissat B."/>
            <person name="Kohler A."/>
            <person name="Grigoriev I.V."/>
            <person name="Martin F.M."/>
            <person name="Hacquard S."/>
        </authorList>
    </citation>
    <scope>NUCLEOTIDE SEQUENCE</scope>
    <source>
        <strain evidence="8">MPI-CAGE-CH-0230</strain>
    </source>
</reference>
<evidence type="ECO:0000256" key="1">
    <source>
        <dbReference type="ARBA" id="ARBA00004173"/>
    </source>
</evidence>